<dbReference type="EMBL" id="JAUESC010000004">
    <property type="protein sequence ID" value="KAK0595789.1"/>
    <property type="molecule type" value="Genomic_DNA"/>
</dbReference>
<accession>A0AA39SPC9</accession>
<dbReference type="GO" id="GO:0006281">
    <property type="term" value="P:DNA repair"/>
    <property type="evidence" value="ECO:0007669"/>
    <property type="project" value="TreeGrafter"/>
</dbReference>
<evidence type="ECO:0000313" key="6">
    <source>
        <dbReference type="EMBL" id="KAK0595789.1"/>
    </source>
</evidence>
<dbReference type="Pfam" id="PF00176">
    <property type="entry name" value="SNF2-rel_dom"/>
    <property type="match status" value="1"/>
</dbReference>
<evidence type="ECO:0000256" key="4">
    <source>
        <dbReference type="ARBA" id="ARBA00022840"/>
    </source>
</evidence>
<keyword evidence="1" id="KW-0547">Nucleotide-binding</keyword>
<dbReference type="InterPro" id="IPR050628">
    <property type="entry name" value="SNF2_RAD54_helicase_TF"/>
</dbReference>
<dbReference type="PANTHER" id="PTHR45626:SF17">
    <property type="entry name" value="HELICASE-LIKE TRANSCRIPTION FACTOR"/>
    <property type="match status" value="1"/>
</dbReference>
<evidence type="ECO:0000259" key="5">
    <source>
        <dbReference type="Pfam" id="PF00176"/>
    </source>
</evidence>
<dbReference type="Proteomes" id="UP001168877">
    <property type="component" value="Unassembled WGS sequence"/>
</dbReference>
<keyword evidence="3" id="KW-0347">Helicase</keyword>
<keyword evidence="4" id="KW-0067">ATP-binding</keyword>
<dbReference type="GO" id="GO:0016787">
    <property type="term" value="F:hydrolase activity"/>
    <property type="evidence" value="ECO:0007669"/>
    <property type="project" value="UniProtKB-KW"/>
</dbReference>
<dbReference type="AlphaFoldDB" id="A0AA39SPC9"/>
<dbReference type="GO" id="GO:0004386">
    <property type="term" value="F:helicase activity"/>
    <property type="evidence" value="ECO:0007669"/>
    <property type="project" value="UniProtKB-KW"/>
</dbReference>
<dbReference type="PANTHER" id="PTHR45626">
    <property type="entry name" value="TRANSCRIPTION TERMINATION FACTOR 2-RELATED"/>
    <property type="match status" value="1"/>
</dbReference>
<evidence type="ECO:0000313" key="7">
    <source>
        <dbReference type="Proteomes" id="UP001168877"/>
    </source>
</evidence>
<dbReference type="InterPro" id="IPR027417">
    <property type="entry name" value="P-loop_NTPase"/>
</dbReference>
<sequence length="88" mass="10344">MLKTFMYYGNNTTTDFEEIKKYDVVLTTYSTLTMDSRSLNHVMNTEWRRVILDVAHAIKNPNSKQSRVVTELKAKRRWVVTGFTSFAF</sequence>
<reference evidence="6" key="1">
    <citation type="journal article" date="2022" name="Plant J.">
        <title>Strategies of tolerance reflected in two North American maple genomes.</title>
        <authorList>
            <person name="McEvoy S.L."/>
            <person name="Sezen U.U."/>
            <person name="Trouern-Trend A."/>
            <person name="McMahon S.M."/>
            <person name="Schaberg P.G."/>
            <person name="Yang J."/>
            <person name="Wegrzyn J.L."/>
            <person name="Swenson N.G."/>
        </authorList>
    </citation>
    <scope>NUCLEOTIDE SEQUENCE</scope>
    <source>
        <strain evidence="6">NS2018</strain>
    </source>
</reference>
<evidence type="ECO:0000256" key="2">
    <source>
        <dbReference type="ARBA" id="ARBA00022801"/>
    </source>
</evidence>
<evidence type="ECO:0000256" key="3">
    <source>
        <dbReference type="ARBA" id="ARBA00022806"/>
    </source>
</evidence>
<gene>
    <name evidence="6" type="ORF">LWI29_009980</name>
</gene>
<keyword evidence="7" id="KW-1185">Reference proteome</keyword>
<protein>
    <recommendedName>
        <fullName evidence="5">SNF2 N-terminal domain-containing protein</fullName>
    </recommendedName>
</protein>
<dbReference type="Gene3D" id="3.40.50.10810">
    <property type="entry name" value="Tandem AAA-ATPase domain"/>
    <property type="match status" value="1"/>
</dbReference>
<dbReference type="GO" id="GO:0005524">
    <property type="term" value="F:ATP binding"/>
    <property type="evidence" value="ECO:0007669"/>
    <property type="project" value="UniProtKB-KW"/>
</dbReference>
<proteinExistence type="predicted"/>
<evidence type="ECO:0000256" key="1">
    <source>
        <dbReference type="ARBA" id="ARBA00022741"/>
    </source>
</evidence>
<name>A0AA39SPC9_ACESA</name>
<dbReference type="InterPro" id="IPR038718">
    <property type="entry name" value="SNF2-like_sf"/>
</dbReference>
<organism evidence="6 7">
    <name type="scientific">Acer saccharum</name>
    <name type="common">Sugar maple</name>
    <dbReference type="NCBI Taxonomy" id="4024"/>
    <lineage>
        <taxon>Eukaryota</taxon>
        <taxon>Viridiplantae</taxon>
        <taxon>Streptophyta</taxon>
        <taxon>Embryophyta</taxon>
        <taxon>Tracheophyta</taxon>
        <taxon>Spermatophyta</taxon>
        <taxon>Magnoliopsida</taxon>
        <taxon>eudicotyledons</taxon>
        <taxon>Gunneridae</taxon>
        <taxon>Pentapetalae</taxon>
        <taxon>rosids</taxon>
        <taxon>malvids</taxon>
        <taxon>Sapindales</taxon>
        <taxon>Sapindaceae</taxon>
        <taxon>Hippocastanoideae</taxon>
        <taxon>Acereae</taxon>
        <taxon>Acer</taxon>
    </lineage>
</organism>
<dbReference type="InterPro" id="IPR000330">
    <property type="entry name" value="SNF2_N"/>
</dbReference>
<dbReference type="SUPFAM" id="SSF52540">
    <property type="entry name" value="P-loop containing nucleoside triphosphate hydrolases"/>
    <property type="match status" value="1"/>
</dbReference>
<dbReference type="GO" id="GO:0008094">
    <property type="term" value="F:ATP-dependent activity, acting on DNA"/>
    <property type="evidence" value="ECO:0007669"/>
    <property type="project" value="TreeGrafter"/>
</dbReference>
<feature type="domain" description="SNF2 N-terminal" evidence="5">
    <location>
        <begin position="2"/>
        <end position="82"/>
    </location>
</feature>
<keyword evidence="2" id="KW-0378">Hydrolase</keyword>
<reference evidence="6" key="2">
    <citation type="submission" date="2023-06" db="EMBL/GenBank/DDBJ databases">
        <authorList>
            <person name="Swenson N.G."/>
            <person name="Wegrzyn J.L."/>
            <person name="Mcevoy S.L."/>
        </authorList>
    </citation>
    <scope>NUCLEOTIDE SEQUENCE</scope>
    <source>
        <strain evidence="6">NS2018</strain>
        <tissue evidence="6">Leaf</tissue>
    </source>
</reference>
<dbReference type="GO" id="GO:0005634">
    <property type="term" value="C:nucleus"/>
    <property type="evidence" value="ECO:0007669"/>
    <property type="project" value="TreeGrafter"/>
</dbReference>
<comment type="caution">
    <text evidence="6">The sequence shown here is derived from an EMBL/GenBank/DDBJ whole genome shotgun (WGS) entry which is preliminary data.</text>
</comment>